<keyword evidence="5" id="KW-1185">Reference proteome</keyword>
<accession>A0A0M8MMK5</accession>
<name>A0A0M8MMK5_9BASI</name>
<dbReference type="Proteomes" id="UP000037751">
    <property type="component" value="Unassembled WGS sequence"/>
</dbReference>
<comment type="caution">
    <text evidence="4">The sequence shown here is derived from an EMBL/GenBank/DDBJ whole genome shotgun (WGS) entry which is preliminary data.</text>
</comment>
<dbReference type="GO" id="GO:0016491">
    <property type="term" value="F:oxidoreductase activity"/>
    <property type="evidence" value="ECO:0007669"/>
    <property type="project" value="UniProtKB-KW"/>
</dbReference>
<protein>
    <submittedName>
        <fullName evidence="4">Nad-binding protein</fullName>
    </submittedName>
</protein>
<proteinExistence type="inferred from homology"/>
<dbReference type="AlphaFoldDB" id="A0A0M8MMK5"/>
<evidence type="ECO:0000256" key="1">
    <source>
        <dbReference type="ARBA" id="ARBA00006484"/>
    </source>
</evidence>
<dbReference type="InterPro" id="IPR002347">
    <property type="entry name" value="SDR_fam"/>
</dbReference>
<dbReference type="Gene3D" id="3.40.50.720">
    <property type="entry name" value="NAD(P)-binding Rossmann-like Domain"/>
    <property type="match status" value="1"/>
</dbReference>
<keyword evidence="2" id="KW-0521">NADP</keyword>
<evidence type="ECO:0000313" key="5">
    <source>
        <dbReference type="Proteomes" id="UP000037751"/>
    </source>
</evidence>
<dbReference type="SUPFAM" id="SSF51735">
    <property type="entry name" value="NAD(P)-binding Rossmann-fold domains"/>
    <property type="match status" value="1"/>
</dbReference>
<evidence type="ECO:0000313" key="4">
    <source>
        <dbReference type="EMBL" id="KOS13147.1"/>
    </source>
</evidence>
<dbReference type="GeneID" id="28727862"/>
<evidence type="ECO:0000256" key="2">
    <source>
        <dbReference type="ARBA" id="ARBA00022857"/>
    </source>
</evidence>
<reference evidence="4 5" key="1">
    <citation type="submission" date="2015-07" db="EMBL/GenBank/DDBJ databases">
        <title>Draft Genome Sequence of Malassezia furfur CBS1878 and Malassezia pachydermatis CBS1879.</title>
        <authorList>
            <person name="Triana S."/>
            <person name="Ohm R."/>
            <person name="Gonzalez A."/>
            <person name="DeCock H."/>
            <person name="Restrepo S."/>
            <person name="Celis A."/>
        </authorList>
    </citation>
    <scope>NUCLEOTIDE SEQUENCE [LARGE SCALE GENOMIC DNA]</scope>
    <source>
        <strain evidence="4 5">CBS 1879</strain>
    </source>
</reference>
<dbReference type="PRINTS" id="PR00081">
    <property type="entry name" value="GDHRDH"/>
</dbReference>
<keyword evidence="3" id="KW-0560">Oxidoreductase</keyword>
<organism evidence="4 5">
    <name type="scientific">Malassezia pachydermatis</name>
    <dbReference type="NCBI Taxonomy" id="77020"/>
    <lineage>
        <taxon>Eukaryota</taxon>
        <taxon>Fungi</taxon>
        <taxon>Dikarya</taxon>
        <taxon>Basidiomycota</taxon>
        <taxon>Ustilaginomycotina</taxon>
        <taxon>Malasseziomycetes</taxon>
        <taxon>Malasseziales</taxon>
        <taxon>Malasseziaceae</taxon>
        <taxon>Malassezia</taxon>
    </lineage>
</organism>
<dbReference type="RefSeq" id="XP_017990779.1">
    <property type="nucleotide sequence ID" value="XM_018135987.1"/>
</dbReference>
<sequence>MAAPTLWSQCFPPASEWSVENMPSQQGRIAVVTGGSSGIGLEIVRALWKKGATVYMASHNEAKMRNVIRKLREDHDTPSGTLDYLQLDLGHLQSVRQCAQVLREKHNRVDLLFNCAAVLTPGEKVTKDGFEIHLGVNALGPYYLTQLCLPMLTTSFKMNPHRPPRVCFVSCAYHIHATSKGFDMRDPSGEHMVRLVPKFFQAYANSKMDAVLMANKFHREYGNDGIIFSSCNPGTIHTDINRGMTSYVAVMLGHLASETVMYDAAMGAITPLYVATALETAEEGGGYYVPWARRGMPADAARNEKAQDDMARFFDELIALRMKA</sequence>
<dbReference type="OrthoDB" id="191139at2759"/>
<gene>
    <name evidence="4" type="ORF">Malapachy_1483</name>
</gene>
<comment type="similarity">
    <text evidence="1">Belongs to the short-chain dehydrogenases/reductases (SDR) family.</text>
</comment>
<dbReference type="VEuPathDB" id="FungiDB:Malapachy_1483"/>
<dbReference type="PANTHER" id="PTHR24320">
    <property type="entry name" value="RETINOL DEHYDROGENASE"/>
    <property type="match status" value="1"/>
</dbReference>
<dbReference type="InterPro" id="IPR036291">
    <property type="entry name" value="NAD(P)-bd_dom_sf"/>
</dbReference>
<dbReference type="Pfam" id="PF00106">
    <property type="entry name" value="adh_short"/>
    <property type="match status" value="1"/>
</dbReference>
<dbReference type="PANTHER" id="PTHR24320:SF282">
    <property type="entry name" value="WW DOMAIN-CONTAINING OXIDOREDUCTASE"/>
    <property type="match status" value="1"/>
</dbReference>
<evidence type="ECO:0000256" key="3">
    <source>
        <dbReference type="ARBA" id="ARBA00023002"/>
    </source>
</evidence>
<dbReference type="EMBL" id="LGAV01000007">
    <property type="protein sequence ID" value="KOS13147.1"/>
    <property type="molecule type" value="Genomic_DNA"/>
</dbReference>
<dbReference type="STRING" id="77020.A0A0M8MMK5"/>